<proteinExistence type="predicted"/>
<reference evidence="3" key="1">
    <citation type="submission" date="2022-11" db="UniProtKB">
        <authorList>
            <consortium name="EnsemblMetazoa"/>
        </authorList>
    </citation>
    <scope>IDENTIFICATION</scope>
</reference>
<name>A0A914B0U7_PATMI</name>
<protein>
    <recommendedName>
        <fullName evidence="2">Immunoglobulin V-set domain-containing protein</fullName>
    </recommendedName>
</protein>
<keyword evidence="1" id="KW-0732">Signal</keyword>
<dbReference type="InterPro" id="IPR013106">
    <property type="entry name" value="Ig_V-set"/>
</dbReference>
<evidence type="ECO:0000259" key="2">
    <source>
        <dbReference type="Pfam" id="PF07686"/>
    </source>
</evidence>
<dbReference type="Proteomes" id="UP000887568">
    <property type="component" value="Unplaced"/>
</dbReference>
<evidence type="ECO:0000256" key="1">
    <source>
        <dbReference type="SAM" id="SignalP"/>
    </source>
</evidence>
<organism evidence="3 4">
    <name type="scientific">Patiria miniata</name>
    <name type="common">Bat star</name>
    <name type="synonym">Asterina miniata</name>
    <dbReference type="NCBI Taxonomy" id="46514"/>
    <lineage>
        <taxon>Eukaryota</taxon>
        <taxon>Metazoa</taxon>
        <taxon>Echinodermata</taxon>
        <taxon>Eleutherozoa</taxon>
        <taxon>Asterozoa</taxon>
        <taxon>Asteroidea</taxon>
        <taxon>Valvatacea</taxon>
        <taxon>Valvatida</taxon>
        <taxon>Asterinidae</taxon>
        <taxon>Patiria</taxon>
    </lineage>
</organism>
<feature type="domain" description="Immunoglobulin V-set" evidence="2">
    <location>
        <begin position="18"/>
        <end position="109"/>
    </location>
</feature>
<dbReference type="Pfam" id="PF07686">
    <property type="entry name" value="V-set"/>
    <property type="match status" value="1"/>
</dbReference>
<sequence length="125" mass="14027">MQWLSLLICCGFVLAITDGTVFLERGHRGIVPCPLVQSRQISPKDIVAMYWHYGSMSDTALLISYFLERAAPQNGIPEGVYDIDDEFNLIIENVTASNEGTYFFKLKPHLKMLQAGKVEVCDKGK</sequence>
<accession>A0A914B0U7</accession>
<dbReference type="GeneID" id="119738564"/>
<feature type="signal peptide" evidence="1">
    <location>
        <begin position="1"/>
        <end position="15"/>
    </location>
</feature>
<dbReference type="RefSeq" id="XP_038069399.1">
    <property type="nucleotide sequence ID" value="XM_038213471.1"/>
</dbReference>
<dbReference type="EnsemblMetazoa" id="XM_038213471.1">
    <property type="protein sequence ID" value="XP_038069399.1"/>
    <property type="gene ID" value="LOC119738564"/>
</dbReference>
<dbReference type="OrthoDB" id="9983389at2759"/>
<dbReference type="AlphaFoldDB" id="A0A914B0U7"/>
<evidence type="ECO:0000313" key="3">
    <source>
        <dbReference type="EnsemblMetazoa" id="XP_038069399.1"/>
    </source>
</evidence>
<feature type="chain" id="PRO_5037433334" description="Immunoglobulin V-set domain-containing protein" evidence="1">
    <location>
        <begin position="16"/>
        <end position="125"/>
    </location>
</feature>
<evidence type="ECO:0000313" key="4">
    <source>
        <dbReference type="Proteomes" id="UP000887568"/>
    </source>
</evidence>
<keyword evidence="4" id="KW-1185">Reference proteome</keyword>